<proteinExistence type="predicted"/>
<protein>
    <submittedName>
        <fullName evidence="2">Uncharacterized protein</fullName>
    </submittedName>
</protein>
<evidence type="ECO:0000313" key="2">
    <source>
        <dbReference type="EMBL" id="OLQ13133.1"/>
    </source>
</evidence>
<evidence type="ECO:0000313" key="3">
    <source>
        <dbReference type="Proteomes" id="UP000186817"/>
    </source>
</evidence>
<feature type="transmembrane region" description="Helical" evidence="1">
    <location>
        <begin position="479"/>
        <end position="497"/>
    </location>
</feature>
<feature type="transmembrane region" description="Helical" evidence="1">
    <location>
        <begin position="417"/>
        <end position="436"/>
    </location>
</feature>
<name>A0A1Q9F0H5_SYMMI</name>
<keyword evidence="1" id="KW-1133">Transmembrane helix</keyword>
<evidence type="ECO:0000256" key="1">
    <source>
        <dbReference type="SAM" id="Phobius"/>
    </source>
</evidence>
<feature type="transmembrane region" description="Helical" evidence="1">
    <location>
        <begin position="268"/>
        <end position="288"/>
    </location>
</feature>
<feature type="transmembrane region" description="Helical" evidence="1">
    <location>
        <begin position="73"/>
        <end position="106"/>
    </location>
</feature>
<dbReference type="AlphaFoldDB" id="A0A1Q9F0H5"/>
<keyword evidence="1" id="KW-0472">Membrane</keyword>
<reference evidence="2 3" key="1">
    <citation type="submission" date="2016-02" db="EMBL/GenBank/DDBJ databases">
        <title>Genome analysis of coral dinoflagellate symbionts highlights evolutionary adaptations to a symbiotic lifestyle.</title>
        <authorList>
            <person name="Aranda M."/>
            <person name="Li Y."/>
            <person name="Liew Y.J."/>
            <person name="Baumgarten S."/>
            <person name="Simakov O."/>
            <person name="Wilson M."/>
            <person name="Piel J."/>
            <person name="Ashoor H."/>
            <person name="Bougouffa S."/>
            <person name="Bajic V.B."/>
            <person name="Ryu T."/>
            <person name="Ravasi T."/>
            <person name="Bayer T."/>
            <person name="Micklem G."/>
            <person name="Kim H."/>
            <person name="Bhak J."/>
            <person name="Lajeunesse T.C."/>
            <person name="Voolstra C.R."/>
        </authorList>
    </citation>
    <scope>NUCLEOTIDE SEQUENCE [LARGE SCALE GENOMIC DNA]</scope>
    <source>
        <strain evidence="2 3">CCMP2467</strain>
    </source>
</reference>
<gene>
    <name evidence="2" type="ORF">AK812_SmicGene2888</name>
</gene>
<dbReference type="EMBL" id="LSRX01000032">
    <property type="protein sequence ID" value="OLQ13133.1"/>
    <property type="molecule type" value="Genomic_DNA"/>
</dbReference>
<feature type="transmembrane region" description="Helical" evidence="1">
    <location>
        <begin position="236"/>
        <end position="256"/>
    </location>
</feature>
<feature type="transmembrane region" description="Helical" evidence="1">
    <location>
        <begin position="448"/>
        <end position="467"/>
    </location>
</feature>
<dbReference type="OMA" id="THSWKER"/>
<accession>A0A1Q9F0H5</accession>
<keyword evidence="3" id="KW-1185">Reference proteome</keyword>
<comment type="caution">
    <text evidence="2">The sequence shown here is derived from an EMBL/GenBank/DDBJ whole genome shotgun (WGS) entry which is preliminary data.</text>
</comment>
<sequence length="504" mass="56939">MSSSLVGLRSTKFSSDVEMRGVSLTKLLRRFGSLLDSAKDPGAHLSASHVMSKASLDYFITHSWKERRWRKFLALAMAFHGVRALLVSFAVQLVCFGLVAIGVLPLYHHQVEGTDISISMWCMLGGSVAFWFTLLFTEDFLSMTDVIPLYRGRKLSGKVRACNLHAMIWRMLYVMIWESWVGEMISGVELDQLVLLSHNSLQRIWTVFELTAFLAMKPYEKDTLCRRDGLSKAPKYVGAVGILFRPVYEVSMFYFFVYRASQDPATLVLSVVSGALSFALLLWLFALLRAWGRTFSELGDQIEKFSFANAHCSVEADRKDIVEAALHLAEELQLVEQCARPEEACNALEVRAKRVVPEFLRNSLSITGLSFKDVVLVVLPRLMGLLDRACVDFRLHVRDAPAVDFDLFLNLLQQGGIVAALFTNSLVVMTFILLLVRHRHRGVLTEIALLLLTTFISIAPSVPLSIWVRNWDTPSWENALKVGFMIFIQIVGLWVSYGRPCWAR</sequence>
<dbReference type="OrthoDB" id="438503at2759"/>
<feature type="transmembrane region" description="Helical" evidence="1">
    <location>
        <begin position="118"/>
        <end position="141"/>
    </location>
</feature>
<feature type="transmembrane region" description="Helical" evidence="1">
    <location>
        <begin position="162"/>
        <end position="180"/>
    </location>
</feature>
<organism evidence="2 3">
    <name type="scientific">Symbiodinium microadriaticum</name>
    <name type="common">Dinoflagellate</name>
    <name type="synonym">Zooxanthella microadriatica</name>
    <dbReference type="NCBI Taxonomy" id="2951"/>
    <lineage>
        <taxon>Eukaryota</taxon>
        <taxon>Sar</taxon>
        <taxon>Alveolata</taxon>
        <taxon>Dinophyceae</taxon>
        <taxon>Suessiales</taxon>
        <taxon>Symbiodiniaceae</taxon>
        <taxon>Symbiodinium</taxon>
    </lineage>
</organism>
<keyword evidence="1" id="KW-0812">Transmembrane</keyword>
<dbReference type="Proteomes" id="UP000186817">
    <property type="component" value="Unassembled WGS sequence"/>
</dbReference>